<organism evidence="2 3">
    <name type="scientific">Corynebacterium marinum DSM 44953</name>
    <dbReference type="NCBI Taxonomy" id="1224162"/>
    <lineage>
        <taxon>Bacteria</taxon>
        <taxon>Bacillati</taxon>
        <taxon>Actinomycetota</taxon>
        <taxon>Actinomycetes</taxon>
        <taxon>Mycobacteriales</taxon>
        <taxon>Corynebacteriaceae</taxon>
        <taxon>Corynebacterium</taxon>
    </lineage>
</organism>
<protein>
    <submittedName>
        <fullName evidence="2">Uncharacterized protein</fullName>
    </submittedName>
</protein>
<name>A0A0B6TJF5_9CORY</name>
<reference evidence="2 3" key="1">
    <citation type="submission" date="2014-05" db="EMBL/GenBank/DDBJ databases">
        <title>Complete genome sequence of Corynebacterium marinum DSM 44953.</title>
        <authorList>
            <person name="Schaffert L."/>
            <person name="Albersmeier A."/>
            <person name="Kalinowski J."/>
            <person name="Ruckert C."/>
        </authorList>
    </citation>
    <scope>NUCLEOTIDE SEQUENCE [LARGE SCALE GENOMIC DNA]</scope>
    <source>
        <strain evidence="2 3">DSM 44953</strain>
        <plasmid evidence="2 3">pCmarinum2</plasmid>
    </source>
</reference>
<keyword evidence="3" id="KW-1185">Reference proteome</keyword>
<evidence type="ECO:0000256" key="1">
    <source>
        <dbReference type="SAM" id="MobiDB-lite"/>
    </source>
</evidence>
<dbReference type="AlphaFoldDB" id="A0A0B6TJF5"/>
<evidence type="ECO:0000313" key="2">
    <source>
        <dbReference type="EMBL" id="AJK70092.1"/>
    </source>
</evidence>
<keyword evidence="2" id="KW-0614">Plasmid</keyword>
<feature type="compositionally biased region" description="Basic and acidic residues" evidence="1">
    <location>
        <begin position="78"/>
        <end position="97"/>
    </location>
</feature>
<dbReference type="HOGENOM" id="CLU_2342032_0_0_11"/>
<accession>A0A0B6TJF5</accession>
<evidence type="ECO:0000313" key="3">
    <source>
        <dbReference type="Proteomes" id="UP000031928"/>
    </source>
</evidence>
<dbReference type="Proteomes" id="UP000031928">
    <property type="component" value="Plasmid pCmarinum2"/>
</dbReference>
<gene>
    <name evidence="2" type="ORF">B840_12620</name>
</gene>
<geneLocation type="plasmid" evidence="2 3">
    <name>pCmarinum2</name>
</geneLocation>
<dbReference type="KEGG" id="cmq:B840_12620"/>
<dbReference type="EMBL" id="CP007791">
    <property type="protein sequence ID" value="AJK70092.1"/>
    <property type="molecule type" value="Genomic_DNA"/>
</dbReference>
<feature type="region of interest" description="Disordered" evidence="1">
    <location>
        <begin position="1"/>
        <end position="20"/>
    </location>
</feature>
<feature type="region of interest" description="Disordered" evidence="1">
    <location>
        <begin position="41"/>
        <end position="97"/>
    </location>
</feature>
<proteinExistence type="predicted"/>
<sequence>MPQDRGGQVKRQVPHQDVRAVRQHKIKDVLLVQVNLRAQPLLQPPDGGRVDLDGGQRSTGSQDTVLEGKGQRPVSRADLYDRDGRTDRDKVNDLLNH</sequence>